<dbReference type="NCBIfam" id="TIGR00526">
    <property type="entry name" value="folB_dom"/>
    <property type="match status" value="1"/>
</dbReference>
<dbReference type="InterPro" id="IPR043133">
    <property type="entry name" value="GTP-CH-I_C/QueF"/>
</dbReference>
<dbReference type="GO" id="GO:0046654">
    <property type="term" value="P:tetrahydrofolate biosynthetic process"/>
    <property type="evidence" value="ECO:0007669"/>
    <property type="project" value="UniProtKB-UniRule"/>
</dbReference>
<proteinExistence type="inferred from homology"/>
<comment type="function">
    <text evidence="6">Catalyzes the conversion of 7,8-dihydroneopterin to 6-hydroxymethyl-7,8-dihydropterin.</text>
</comment>
<keyword evidence="4 6" id="KW-0289">Folate biosynthesis</keyword>
<gene>
    <name evidence="8" type="primary">folB</name>
    <name evidence="8" type="ORF">SSCH_370015</name>
</gene>
<evidence type="ECO:0000256" key="2">
    <source>
        <dbReference type="ARBA" id="ARBA00005013"/>
    </source>
</evidence>
<dbReference type="PANTHER" id="PTHR42844:SF1">
    <property type="entry name" value="DIHYDRONEOPTERIN ALDOLASE 1-RELATED"/>
    <property type="match status" value="1"/>
</dbReference>
<dbReference type="NCBIfam" id="TIGR00525">
    <property type="entry name" value="folB"/>
    <property type="match status" value="1"/>
</dbReference>
<organism evidence="8 9">
    <name type="scientific">Syntrophaceticus schinkii</name>
    <dbReference type="NCBI Taxonomy" id="499207"/>
    <lineage>
        <taxon>Bacteria</taxon>
        <taxon>Bacillati</taxon>
        <taxon>Bacillota</taxon>
        <taxon>Clostridia</taxon>
        <taxon>Thermoanaerobacterales</taxon>
        <taxon>Thermoanaerobacterales Family III. Incertae Sedis</taxon>
        <taxon>Syntrophaceticus</taxon>
    </lineage>
</organism>
<accession>A0A0B7MN35</accession>
<dbReference type="FunFam" id="3.30.1130.10:FF:000003">
    <property type="entry name" value="7,8-dihydroneopterin aldolase"/>
    <property type="match status" value="1"/>
</dbReference>
<evidence type="ECO:0000259" key="7">
    <source>
        <dbReference type="SMART" id="SM00905"/>
    </source>
</evidence>
<dbReference type="GO" id="GO:0004150">
    <property type="term" value="F:dihydroneopterin aldolase activity"/>
    <property type="evidence" value="ECO:0007669"/>
    <property type="project" value="UniProtKB-UniRule"/>
</dbReference>
<comment type="similarity">
    <text evidence="3 6">Belongs to the DHNA family.</text>
</comment>
<evidence type="ECO:0000313" key="9">
    <source>
        <dbReference type="Proteomes" id="UP000046155"/>
    </source>
</evidence>
<dbReference type="AlphaFoldDB" id="A0A0B7MN35"/>
<evidence type="ECO:0000256" key="3">
    <source>
        <dbReference type="ARBA" id="ARBA00005708"/>
    </source>
</evidence>
<keyword evidence="5 6" id="KW-0456">Lyase</keyword>
<dbReference type="Gene3D" id="3.30.1130.10">
    <property type="match status" value="1"/>
</dbReference>
<name>A0A0B7MN35_9FIRM</name>
<keyword evidence="9" id="KW-1185">Reference proteome</keyword>
<dbReference type="InterPro" id="IPR006157">
    <property type="entry name" value="FolB_dom"/>
</dbReference>
<evidence type="ECO:0000256" key="1">
    <source>
        <dbReference type="ARBA" id="ARBA00001353"/>
    </source>
</evidence>
<protein>
    <recommendedName>
        <fullName evidence="6">7,8-dihydroneopterin aldolase</fullName>
        <ecNumber evidence="6">4.1.2.25</ecNumber>
    </recommendedName>
</protein>
<dbReference type="SMART" id="SM00905">
    <property type="entry name" value="FolB"/>
    <property type="match status" value="1"/>
</dbReference>
<dbReference type="GO" id="GO:0046656">
    <property type="term" value="P:folic acid biosynthetic process"/>
    <property type="evidence" value="ECO:0007669"/>
    <property type="project" value="UniProtKB-UniRule"/>
</dbReference>
<evidence type="ECO:0000313" key="8">
    <source>
        <dbReference type="EMBL" id="CEO89117.1"/>
    </source>
</evidence>
<feature type="domain" description="Dihydroneopterin aldolase/epimerase" evidence="7">
    <location>
        <begin position="8"/>
        <end position="121"/>
    </location>
</feature>
<dbReference type="InterPro" id="IPR006156">
    <property type="entry name" value="Dihydroneopterin_aldolase"/>
</dbReference>
<comment type="catalytic activity">
    <reaction evidence="1 6">
        <text>7,8-dihydroneopterin = 6-hydroxymethyl-7,8-dihydropterin + glycolaldehyde</text>
        <dbReference type="Rhea" id="RHEA:10540"/>
        <dbReference type="ChEBI" id="CHEBI:17001"/>
        <dbReference type="ChEBI" id="CHEBI:17071"/>
        <dbReference type="ChEBI" id="CHEBI:44841"/>
        <dbReference type="EC" id="4.1.2.25"/>
    </reaction>
</comment>
<comment type="pathway">
    <text evidence="2 6">Cofactor biosynthesis; tetrahydrofolate biosynthesis; 2-amino-4-hydroxy-6-hydroxymethyl-7,8-dihydropteridine diphosphate from 7,8-dihydroneopterin triphosphate: step 3/4.</text>
</comment>
<dbReference type="SUPFAM" id="SSF55620">
    <property type="entry name" value="Tetrahydrobiopterin biosynthesis enzymes-like"/>
    <property type="match status" value="1"/>
</dbReference>
<dbReference type="UniPathway" id="UPA00077">
    <property type="reaction ID" value="UER00154"/>
</dbReference>
<evidence type="ECO:0000256" key="6">
    <source>
        <dbReference type="RuleBase" id="RU362079"/>
    </source>
</evidence>
<evidence type="ECO:0000256" key="4">
    <source>
        <dbReference type="ARBA" id="ARBA00022909"/>
    </source>
</evidence>
<dbReference type="Proteomes" id="UP000046155">
    <property type="component" value="Unassembled WGS sequence"/>
</dbReference>
<dbReference type="CDD" id="cd00534">
    <property type="entry name" value="DHNA_DHNTPE"/>
    <property type="match status" value="1"/>
</dbReference>
<dbReference type="GO" id="GO:0005737">
    <property type="term" value="C:cytoplasm"/>
    <property type="evidence" value="ECO:0007669"/>
    <property type="project" value="TreeGrafter"/>
</dbReference>
<sequence>MGEMSDRIVLKGMQFHGYHGVMPEERELGQLFIVDVEMCCDLREAGETDDLTKTVDYSQVFELVKGIVTTGEPYLLIEALAERIAGSVLAEFPVPEVLVRVKKPHAPLKGIFSDVTVEIRRPGNAGWRGSRVKSFF</sequence>
<dbReference type="Pfam" id="PF02152">
    <property type="entry name" value="FolB"/>
    <property type="match status" value="1"/>
</dbReference>
<dbReference type="EMBL" id="CDRZ01000233">
    <property type="protein sequence ID" value="CEO89117.1"/>
    <property type="molecule type" value="Genomic_DNA"/>
</dbReference>
<reference evidence="9" key="1">
    <citation type="submission" date="2015-01" db="EMBL/GenBank/DDBJ databases">
        <authorList>
            <person name="Manzoor Shahid"/>
            <person name="Zubair Saima"/>
        </authorList>
    </citation>
    <scope>NUCLEOTIDE SEQUENCE [LARGE SCALE GENOMIC DNA]</scope>
    <source>
        <strain evidence="9">Sp3</strain>
    </source>
</reference>
<evidence type="ECO:0000256" key="5">
    <source>
        <dbReference type="ARBA" id="ARBA00023239"/>
    </source>
</evidence>
<dbReference type="PANTHER" id="PTHR42844">
    <property type="entry name" value="DIHYDRONEOPTERIN ALDOLASE 1-RELATED"/>
    <property type="match status" value="1"/>
</dbReference>
<dbReference type="EC" id="4.1.2.25" evidence="6"/>